<dbReference type="Proteomes" id="UP000091956">
    <property type="component" value="Unassembled WGS sequence"/>
</dbReference>
<dbReference type="AlphaFoldDB" id="A0A1B8GPK5"/>
<dbReference type="GO" id="GO:0048288">
    <property type="term" value="P:nuclear membrane fusion involved in karyogamy"/>
    <property type="evidence" value="ECO:0007669"/>
    <property type="project" value="InterPro"/>
</dbReference>
<dbReference type="GO" id="GO:0005789">
    <property type="term" value="C:endoplasmic reticulum membrane"/>
    <property type="evidence" value="ECO:0007669"/>
    <property type="project" value="UniProtKB-SubCell"/>
</dbReference>
<reference evidence="16 17" key="1">
    <citation type="submission" date="2016-03" db="EMBL/GenBank/DDBJ databases">
        <title>Comparative genomics of Pseudogymnoascus destructans, the fungus causing white-nose syndrome of bats.</title>
        <authorList>
            <person name="Palmer J.M."/>
            <person name="Drees K.P."/>
            <person name="Foster J.T."/>
            <person name="Lindner D.L."/>
        </authorList>
    </citation>
    <scope>NUCLEOTIDE SEQUENCE [LARGE SCALE GENOMIC DNA]</scope>
    <source>
        <strain evidence="16 17">UAMH 10579</strain>
    </source>
</reference>
<evidence type="ECO:0000313" key="16">
    <source>
        <dbReference type="EMBL" id="OBT97776.2"/>
    </source>
</evidence>
<accession>A0A1B8GPK5</accession>
<keyword evidence="6" id="KW-0812">Transmembrane</keyword>
<evidence type="ECO:0000256" key="10">
    <source>
        <dbReference type="ARBA" id="ARBA00023136"/>
    </source>
</evidence>
<evidence type="ECO:0000256" key="6">
    <source>
        <dbReference type="ARBA" id="ARBA00022692"/>
    </source>
</evidence>
<dbReference type="InterPro" id="IPR007292">
    <property type="entry name" value="Nuclear_fusion_Kar5"/>
</dbReference>
<comment type="subcellular location">
    <subcellularLocation>
        <location evidence="3">Endoplasmic reticulum membrane</location>
    </subcellularLocation>
    <subcellularLocation>
        <location evidence="2">Nucleus membrane</location>
    </subcellularLocation>
</comment>
<evidence type="ECO:0000256" key="11">
    <source>
        <dbReference type="ARBA" id="ARBA00023180"/>
    </source>
</evidence>
<evidence type="ECO:0000256" key="4">
    <source>
        <dbReference type="ARBA" id="ARBA00010473"/>
    </source>
</evidence>
<dbReference type="RefSeq" id="XP_059319793.1">
    <property type="nucleotide sequence ID" value="XM_059463658.1"/>
</dbReference>
<keyword evidence="11" id="KW-0325">Glycoprotein</keyword>
<keyword evidence="13" id="KW-0175">Coiled coil</keyword>
<sequence length="521" mass="56999">MKPSIIILWVLLLGEGCTASIWRRYIDEDDIGQKPVIGGDEDIDFDLTLPKRQQPPDSAIINKALKAIEDLNRKQFCHRFAASMLLDNCRTPQSPTDPITTNKATEDERREDYLKVFAVSLTVCDIEALQRPVPQQCSPYTQSTLMGIKNSRGSQSIIINHSEMSGCLKAIGADQSAVVSWKFNQQSTAVVCQVARMDIEKDEIIALFSTLTRLMADVVDEVQKLSEINRDIRQEAEDARSSVRTIKTSVDKLKVGLSDVWDGVSAEATKASNNVKGIFNGMSTYAADVEQMLNRLRKGSLENHAEQAALQQRALDITMDIASEAQAANKDMEALKAMMVTLYNNMATVGNGLVAIQDRQNQVDKQSSQVLSAMMNMTEQLQMAAKMGDEHEVLLVRAITAVSNLADIVDKSTTTASTWQTRMFGSRGPCGIDWTLLITTPPTVLVLGSYGLAPSLPRNTLLLLIGGVLAKLLTMSYDNNQNWPRPSDGADGAGAPSTPSPTHSFGGVHTTPIELVRKATI</sequence>
<keyword evidence="5" id="KW-0415">Karyogamy</keyword>
<evidence type="ECO:0000256" key="5">
    <source>
        <dbReference type="ARBA" id="ARBA00022459"/>
    </source>
</evidence>
<evidence type="ECO:0000256" key="7">
    <source>
        <dbReference type="ARBA" id="ARBA00022729"/>
    </source>
</evidence>
<evidence type="ECO:0000256" key="2">
    <source>
        <dbReference type="ARBA" id="ARBA00004126"/>
    </source>
</evidence>
<evidence type="ECO:0000256" key="3">
    <source>
        <dbReference type="ARBA" id="ARBA00004586"/>
    </source>
</evidence>
<feature type="region of interest" description="Disordered" evidence="14">
    <location>
        <begin position="483"/>
        <end position="509"/>
    </location>
</feature>
<organism evidence="16 17">
    <name type="scientific">Pseudogymnoascus verrucosus</name>
    <dbReference type="NCBI Taxonomy" id="342668"/>
    <lineage>
        <taxon>Eukaryota</taxon>
        <taxon>Fungi</taxon>
        <taxon>Dikarya</taxon>
        <taxon>Ascomycota</taxon>
        <taxon>Pezizomycotina</taxon>
        <taxon>Leotiomycetes</taxon>
        <taxon>Thelebolales</taxon>
        <taxon>Thelebolaceae</taxon>
        <taxon>Pseudogymnoascus</taxon>
    </lineage>
</organism>
<dbReference type="GeneID" id="28838351"/>
<evidence type="ECO:0000256" key="14">
    <source>
        <dbReference type="SAM" id="MobiDB-lite"/>
    </source>
</evidence>
<keyword evidence="10" id="KW-0472">Membrane</keyword>
<proteinExistence type="inferred from homology"/>
<evidence type="ECO:0008006" key="18">
    <source>
        <dbReference type="Google" id="ProtNLM"/>
    </source>
</evidence>
<evidence type="ECO:0000256" key="13">
    <source>
        <dbReference type="SAM" id="Coils"/>
    </source>
</evidence>
<reference evidence="17" key="2">
    <citation type="journal article" date="2018" name="Nat. Commun.">
        <title>Extreme sensitivity to ultraviolet light in the fungal pathogen causing white-nose syndrome of bats.</title>
        <authorList>
            <person name="Palmer J.M."/>
            <person name="Drees K.P."/>
            <person name="Foster J.T."/>
            <person name="Lindner D.L."/>
        </authorList>
    </citation>
    <scope>NUCLEOTIDE SEQUENCE [LARGE SCALE GENOMIC DNA]</scope>
    <source>
        <strain evidence="17">UAMH 10579</strain>
    </source>
</reference>
<dbReference type="PANTHER" id="PTHR28012:SF1">
    <property type="entry name" value="NUCLEAR FUSION PROTEIN KAR5"/>
    <property type="match status" value="1"/>
</dbReference>
<keyword evidence="12" id="KW-0539">Nucleus</keyword>
<keyword evidence="17" id="KW-1185">Reference proteome</keyword>
<comment type="similarity">
    <text evidence="4">Belongs to the KAR5 family.</text>
</comment>
<keyword evidence="7 15" id="KW-0732">Signal</keyword>
<gene>
    <name evidence="16" type="ORF">VE01_04965</name>
</gene>
<evidence type="ECO:0000256" key="12">
    <source>
        <dbReference type="ARBA" id="ARBA00023242"/>
    </source>
</evidence>
<feature type="signal peptide" evidence="15">
    <location>
        <begin position="1"/>
        <end position="19"/>
    </location>
</feature>
<comment type="function">
    <text evidence="1">Required for nuclear membrane fusion during karyogamy.</text>
</comment>
<dbReference type="GO" id="GO:0031965">
    <property type="term" value="C:nuclear membrane"/>
    <property type="evidence" value="ECO:0007669"/>
    <property type="project" value="UniProtKB-SubCell"/>
</dbReference>
<evidence type="ECO:0000256" key="1">
    <source>
        <dbReference type="ARBA" id="ARBA00003389"/>
    </source>
</evidence>
<feature type="coiled-coil region" evidence="13">
    <location>
        <begin position="215"/>
        <end position="242"/>
    </location>
</feature>
<evidence type="ECO:0000256" key="15">
    <source>
        <dbReference type="SAM" id="SignalP"/>
    </source>
</evidence>
<name>A0A1B8GPK5_9PEZI</name>
<dbReference type="EMBL" id="KV460220">
    <property type="protein sequence ID" value="OBT97776.2"/>
    <property type="molecule type" value="Genomic_DNA"/>
</dbReference>
<protein>
    <recommendedName>
        <fullName evidence="18">Nuclear fusion protein KAR5</fullName>
    </recommendedName>
</protein>
<keyword evidence="9" id="KW-1133">Transmembrane helix</keyword>
<evidence type="ECO:0000256" key="9">
    <source>
        <dbReference type="ARBA" id="ARBA00022989"/>
    </source>
</evidence>
<dbReference type="GO" id="GO:0000742">
    <property type="term" value="P:karyogamy involved in conjugation with cellular fusion"/>
    <property type="evidence" value="ECO:0007669"/>
    <property type="project" value="InterPro"/>
</dbReference>
<dbReference type="PANTHER" id="PTHR28012">
    <property type="entry name" value="NUCLEAR FUSION PROTEIN KAR5"/>
    <property type="match status" value="1"/>
</dbReference>
<feature type="chain" id="PRO_5015182164" description="Nuclear fusion protein KAR5" evidence="15">
    <location>
        <begin position="20"/>
        <end position="521"/>
    </location>
</feature>
<evidence type="ECO:0000313" key="17">
    <source>
        <dbReference type="Proteomes" id="UP000091956"/>
    </source>
</evidence>
<evidence type="ECO:0000256" key="8">
    <source>
        <dbReference type="ARBA" id="ARBA00022824"/>
    </source>
</evidence>
<keyword evidence="8" id="KW-0256">Endoplasmic reticulum</keyword>